<dbReference type="Proteomes" id="UP000178964">
    <property type="component" value="Unassembled WGS sequence"/>
</dbReference>
<dbReference type="NCBIfam" id="TIGR00168">
    <property type="entry name" value="infC"/>
    <property type="match status" value="1"/>
</dbReference>
<accession>A0A1F4VR96</accession>
<dbReference type="InterPro" id="IPR019815">
    <property type="entry name" value="Translation_initiation_fac_3_C"/>
</dbReference>
<evidence type="ECO:0000256" key="1">
    <source>
        <dbReference type="ARBA" id="ARBA00005439"/>
    </source>
</evidence>
<dbReference type="PANTHER" id="PTHR10938:SF0">
    <property type="entry name" value="TRANSLATION INITIATION FACTOR IF-3, MITOCHONDRIAL"/>
    <property type="match status" value="1"/>
</dbReference>
<dbReference type="Pfam" id="PF05198">
    <property type="entry name" value="IF3_N"/>
    <property type="match status" value="1"/>
</dbReference>
<comment type="subcellular location">
    <subcellularLocation>
        <location evidence="4">Cytoplasm</location>
    </subcellularLocation>
</comment>
<comment type="subunit">
    <text evidence="4">Monomer.</text>
</comment>
<reference evidence="8 9" key="1">
    <citation type="journal article" date="2016" name="Nat. Commun.">
        <title>Thousands of microbial genomes shed light on interconnected biogeochemical processes in an aquifer system.</title>
        <authorList>
            <person name="Anantharaman K."/>
            <person name="Brown C.T."/>
            <person name="Hug L.A."/>
            <person name="Sharon I."/>
            <person name="Castelle C.J."/>
            <person name="Probst A.J."/>
            <person name="Thomas B.C."/>
            <person name="Singh A."/>
            <person name="Wilkins M.J."/>
            <person name="Karaoz U."/>
            <person name="Brodie E.L."/>
            <person name="Williams K.H."/>
            <person name="Hubbard S.S."/>
            <person name="Banfield J.F."/>
        </authorList>
    </citation>
    <scope>NUCLEOTIDE SEQUENCE [LARGE SCALE GENOMIC DNA]</scope>
</reference>
<dbReference type="GO" id="GO:0005829">
    <property type="term" value="C:cytosol"/>
    <property type="evidence" value="ECO:0007669"/>
    <property type="project" value="TreeGrafter"/>
</dbReference>
<dbReference type="AlphaFoldDB" id="A0A1F4VR96"/>
<gene>
    <name evidence="4" type="primary">infC</name>
    <name evidence="8" type="ORF">A3A70_02035</name>
</gene>
<dbReference type="InterPro" id="IPR036788">
    <property type="entry name" value="T_IF-3_C_sf"/>
</dbReference>
<dbReference type="SUPFAM" id="SSF55200">
    <property type="entry name" value="Translation initiation factor IF3, C-terminal domain"/>
    <property type="match status" value="1"/>
</dbReference>
<name>A0A1F4VR96_UNCKA</name>
<dbReference type="Pfam" id="PF00707">
    <property type="entry name" value="IF3_C"/>
    <property type="match status" value="1"/>
</dbReference>
<evidence type="ECO:0000256" key="2">
    <source>
        <dbReference type="ARBA" id="ARBA00022540"/>
    </source>
</evidence>
<dbReference type="EMBL" id="MEVK01000009">
    <property type="protein sequence ID" value="OGC59732.1"/>
    <property type="molecule type" value="Genomic_DNA"/>
</dbReference>
<feature type="domain" description="Translation initiation factor 3 C-terminal" evidence="6">
    <location>
        <begin position="83"/>
        <end position="166"/>
    </location>
</feature>
<dbReference type="STRING" id="1802627.A3A70_02035"/>
<organism evidence="8 9">
    <name type="scientific">candidate division WWE3 bacterium RIFCSPLOWO2_01_FULL_42_11</name>
    <dbReference type="NCBI Taxonomy" id="1802627"/>
    <lineage>
        <taxon>Bacteria</taxon>
        <taxon>Katanobacteria</taxon>
    </lineage>
</organism>
<proteinExistence type="inferred from homology"/>
<evidence type="ECO:0000313" key="9">
    <source>
        <dbReference type="Proteomes" id="UP000178964"/>
    </source>
</evidence>
<dbReference type="InterPro" id="IPR036787">
    <property type="entry name" value="T_IF-3_N_sf"/>
</dbReference>
<dbReference type="Gene3D" id="3.30.110.10">
    <property type="entry name" value="Translation initiation factor 3 (IF-3), C-terminal domain"/>
    <property type="match status" value="1"/>
</dbReference>
<sequence>MEAYRINQRITAPQVRLITATGENLGVVSLSEALEKARAAELDLVEIAPEVSPPVCKILEFQKFLFAKKKQERKALKGSKKTELKEFKFGPTIGEHDLETKVERAREFLTKNNKVKFTIQFRGRMNTHPEVGEERLNRVLVMLEDVAKVEIEPVKQGNLMSVTLMPRS</sequence>
<dbReference type="GO" id="GO:0003743">
    <property type="term" value="F:translation initiation factor activity"/>
    <property type="evidence" value="ECO:0007669"/>
    <property type="project" value="UniProtKB-UniRule"/>
</dbReference>
<dbReference type="Gene3D" id="3.10.20.80">
    <property type="entry name" value="Translation initiation factor 3 (IF-3), N-terminal domain"/>
    <property type="match status" value="1"/>
</dbReference>
<keyword evidence="4" id="KW-0963">Cytoplasm</keyword>
<dbReference type="PANTHER" id="PTHR10938">
    <property type="entry name" value="TRANSLATION INITIATION FACTOR IF-3"/>
    <property type="match status" value="1"/>
</dbReference>
<feature type="domain" description="Translation initiation factor 3 N-terminal" evidence="7">
    <location>
        <begin position="6"/>
        <end position="75"/>
    </location>
</feature>
<evidence type="ECO:0000256" key="3">
    <source>
        <dbReference type="ARBA" id="ARBA00022917"/>
    </source>
</evidence>
<dbReference type="InterPro" id="IPR019814">
    <property type="entry name" value="Translation_initiation_fac_3_N"/>
</dbReference>
<dbReference type="GO" id="GO:0043022">
    <property type="term" value="F:ribosome binding"/>
    <property type="evidence" value="ECO:0007669"/>
    <property type="project" value="TreeGrafter"/>
</dbReference>
<protein>
    <recommendedName>
        <fullName evidence="4 5">Translation initiation factor IF-3</fullName>
    </recommendedName>
</protein>
<dbReference type="InterPro" id="IPR001288">
    <property type="entry name" value="Translation_initiation_fac_3"/>
</dbReference>
<evidence type="ECO:0000256" key="4">
    <source>
        <dbReference type="HAMAP-Rule" id="MF_00080"/>
    </source>
</evidence>
<comment type="function">
    <text evidence="4">IF-3 binds to the 30S ribosomal subunit and shifts the equilibrium between 70S ribosomes and their 50S and 30S subunits in favor of the free subunits, thus enhancing the availability of 30S subunits on which protein synthesis initiation begins.</text>
</comment>
<dbReference type="SUPFAM" id="SSF54364">
    <property type="entry name" value="Translation initiation factor IF3, N-terminal domain"/>
    <property type="match status" value="1"/>
</dbReference>
<dbReference type="GO" id="GO:0032790">
    <property type="term" value="P:ribosome disassembly"/>
    <property type="evidence" value="ECO:0007669"/>
    <property type="project" value="TreeGrafter"/>
</dbReference>
<keyword evidence="3 4" id="KW-0648">Protein biosynthesis</keyword>
<dbReference type="HAMAP" id="MF_00080">
    <property type="entry name" value="IF_3"/>
    <property type="match status" value="1"/>
</dbReference>
<keyword evidence="2 4" id="KW-0396">Initiation factor</keyword>
<evidence type="ECO:0000259" key="6">
    <source>
        <dbReference type="Pfam" id="PF00707"/>
    </source>
</evidence>
<dbReference type="GO" id="GO:0016020">
    <property type="term" value="C:membrane"/>
    <property type="evidence" value="ECO:0007669"/>
    <property type="project" value="TreeGrafter"/>
</dbReference>
<evidence type="ECO:0000259" key="7">
    <source>
        <dbReference type="Pfam" id="PF05198"/>
    </source>
</evidence>
<comment type="caution">
    <text evidence="8">The sequence shown here is derived from an EMBL/GenBank/DDBJ whole genome shotgun (WGS) entry which is preliminary data.</text>
</comment>
<evidence type="ECO:0000256" key="5">
    <source>
        <dbReference type="NCBIfam" id="TIGR00168"/>
    </source>
</evidence>
<evidence type="ECO:0000313" key="8">
    <source>
        <dbReference type="EMBL" id="OGC59732.1"/>
    </source>
</evidence>
<comment type="similarity">
    <text evidence="1 4">Belongs to the IF-3 family.</text>
</comment>